<feature type="transmembrane region" description="Helical" evidence="1">
    <location>
        <begin position="7"/>
        <end position="26"/>
    </location>
</feature>
<keyword evidence="3" id="KW-1185">Reference proteome</keyword>
<evidence type="ECO:0008006" key="4">
    <source>
        <dbReference type="Google" id="ProtNLM"/>
    </source>
</evidence>
<dbReference type="PANTHER" id="PTHR45036">
    <property type="entry name" value="METHYLTRANSFERASE LIKE 7B"/>
    <property type="match status" value="1"/>
</dbReference>
<dbReference type="Proteomes" id="UP000663828">
    <property type="component" value="Unassembled WGS sequence"/>
</dbReference>
<comment type="caution">
    <text evidence="2">The sequence shown here is derived from an EMBL/GenBank/DDBJ whole genome shotgun (WGS) entry which is preliminary data.</text>
</comment>
<name>A0A815KEJ0_ADIRI</name>
<evidence type="ECO:0000313" key="3">
    <source>
        <dbReference type="Proteomes" id="UP000663828"/>
    </source>
</evidence>
<keyword evidence="1" id="KW-0472">Membrane</keyword>
<dbReference type="AlphaFoldDB" id="A0A815KEJ0"/>
<organism evidence="2 3">
    <name type="scientific">Adineta ricciae</name>
    <name type="common">Rotifer</name>
    <dbReference type="NCBI Taxonomy" id="249248"/>
    <lineage>
        <taxon>Eukaryota</taxon>
        <taxon>Metazoa</taxon>
        <taxon>Spiralia</taxon>
        <taxon>Gnathifera</taxon>
        <taxon>Rotifera</taxon>
        <taxon>Eurotatoria</taxon>
        <taxon>Bdelloidea</taxon>
        <taxon>Adinetida</taxon>
        <taxon>Adinetidae</taxon>
        <taxon>Adineta</taxon>
    </lineage>
</organism>
<dbReference type="InterPro" id="IPR029063">
    <property type="entry name" value="SAM-dependent_MTases_sf"/>
</dbReference>
<gene>
    <name evidence="2" type="ORF">XAT740_LOCUS33664</name>
</gene>
<dbReference type="Gene3D" id="3.40.50.150">
    <property type="entry name" value="Vaccinia Virus protein VP39"/>
    <property type="match status" value="1"/>
</dbReference>
<dbReference type="PANTHER" id="PTHR45036:SF1">
    <property type="entry name" value="METHYLTRANSFERASE LIKE 7A"/>
    <property type="match status" value="1"/>
</dbReference>
<proteinExistence type="predicted"/>
<dbReference type="SUPFAM" id="SSF53335">
    <property type="entry name" value="S-adenosyl-L-methionine-dependent methyltransferases"/>
    <property type="match status" value="1"/>
</dbReference>
<protein>
    <recommendedName>
        <fullName evidence="4">Methyltransferase type 11 domain-containing protein</fullName>
    </recommendedName>
</protein>
<sequence length="249" mass="28498">MGRCVKFLFSTFAITIAILAIGIGYLKVDDVFREQFFARFLNMLSNPNDVAMMDLRCNQLLKHSNVKGHILEIGSGTGINLPCLHNNTNIESYTGIEPNVHTHPYFYKLVEQYDDISYNIRLSNDSAADMKEIPSDSIDTVIMTFVLCSIPDPIPDKVLREVHRILKPGGKFLFFEHTLAHPEKNPLIYQFQRTIEPVWEIIGNGCRFKPITNYFDAMKSLYSKVEYKSIVLPLPMFFVKDGVRGQLIK</sequence>
<evidence type="ECO:0000313" key="2">
    <source>
        <dbReference type="EMBL" id="CAF1392162.1"/>
    </source>
</evidence>
<dbReference type="CDD" id="cd02440">
    <property type="entry name" value="AdoMet_MTases"/>
    <property type="match status" value="1"/>
</dbReference>
<keyword evidence="1" id="KW-0812">Transmembrane</keyword>
<dbReference type="InterPro" id="IPR052356">
    <property type="entry name" value="Thiol_S-MT"/>
</dbReference>
<reference evidence="2" key="1">
    <citation type="submission" date="2021-02" db="EMBL/GenBank/DDBJ databases">
        <authorList>
            <person name="Nowell W R."/>
        </authorList>
    </citation>
    <scope>NUCLEOTIDE SEQUENCE</scope>
</reference>
<dbReference type="EMBL" id="CAJNOR010003233">
    <property type="protein sequence ID" value="CAF1392162.1"/>
    <property type="molecule type" value="Genomic_DNA"/>
</dbReference>
<dbReference type="GO" id="GO:0008168">
    <property type="term" value="F:methyltransferase activity"/>
    <property type="evidence" value="ECO:0007669"/>
    <property type="project" value="TreeGrafter"/>
</dbReference>
<evidence type="ECO:0000256" key="1">
    <source>
        <dbReference type="SAM" id="Phobius"/>
    </source>
</evidence>
<dbReference type="Pfam" id="PF13489">
    <property type="entry name" value="Methyltransf_23"/>
    <property type="match status" value="1"/>
</dbReference>
<accession>A0A815KEJ0</accession>
<keyword evidence="1" id="KW-1133">Transmembrane helix</keyword>